<dbReference type="Pfam" id="PF00656">
    <property type="entry name" value="Peptidase_C14"/>
    <property type="match status" value="1"/>
</dbReference>
<evidence type="ECO:0000259" key="1">
    <source>
        <dbReference type="Pfam" id="PF00656"/>
    </source>
</evidence>
<accession>A0AAV8WX68</accession>
<organism evidence="2 3">
    <name type="scientific">Rhamnusium bicolor</name>
    <dbReference type="NCBI Taxonomy" id="1586634"/>
    <lineage>
        <taxon>Eukaryota</taxon>
        <taxon>Metazoa</taxon>
        <taxon>Ecdysozoa</taxon>
        <taxon>Arthropoda</taxon>
        <taxon>Hexapoda</taxon>
        <taxon>Insecta</taxon>
        <taxon>Pterygota</taxon>
        <taxon>Neoptera</taxon>
        <taxon>Endopterygota</taxon>
        <taxon>Coleoptera</taxon>
        <taxon>Polyphaga</taxon>
        <taxon>Cucujiformia</taxon>
        <taxon>Chrysomeloidea</taxon>
        <taxon>Cerambycidae</taxon>
        <taxon>Lepturinae</taxon>
        <taxon>Rhagiini</taxon>
        <taxon>Rhamnusium</taxon>
    </lineage>
</organism>
<dbReference type="EMBL" id="JANEYF010004484">
    <property type="protein sequence ID" value="KAJ8931023.1"/>
    <property type="molecule type" value="Genomic_DNA"/>
</dbReference>
<reference evidence="2" key="1">
    <citation type="journal article" date="2023" name="Insect Mol. Biol.">
        <title>Genome sequencing provides insights into the evolution of gene families encoding plant cell wall-degrading enzymes in longhorned beetles.</title>
        <authorList>
            <person name="Shin N.R."/>
            <person name="Okamura Y."/>
            <person name="Kirsch R."/>
            <person name="Pauchet Y."/>
        </authorList>
    </citation>
    <scope>NUCLEOTIDE SEQUENCE</scope>
    <source>
        <strain evidence="2">RBIC_L_NR</strain>
    </source>
</reference>
<name>A0AAV8WX68_9CUCU</name>
<gene>
    <name evidence="2" type="ORF">NQ314_016116</name>
</gene>
<dbReference type="GO" id="GO:0006508">
    <property type="term" value="P:proteolysis"/>
    <property type="evidence" value="ECO:0007669"/>
    <property type="project" value="InterPro"/>
</dbReference>
<comment type="caution">
    <text evidence="2">The sequence shown here is derived from an EMBL/GenBank/DDBJ whole genome shotgun (WGS) entry which is preliminary data.</text>
</comment>
<sequence>MFNGEDIVSTRIQEIWNKFTSYTCLGLKNRPKIFIFQVTSPTTTETDSKRYLSTTFDLAYETPAEADMLIVYNKTENSYQRDFTEQLCDNINRYGKNEDIISLVTCTDSIVFETRPMIISTLTRKFYFTVSESRGYHLTIDQNNEELMRGLREVDVKLSQVSHSEKKKDSLVLKISARRIPLRMRHLKRLNLKRLNLKRTTTYLEETLIFVIQT</sequence>
<evidence type="ECO:0000313" key="2">
    <source>
        <dbReference type="EMBL" id="KAJ8931023.1"/>
    </source>
</evidence>
<dbReference type="Gene3D" id="3.40.50.1460">
    <property type="match status" value="1"/>
</dbReference>
<dbReference type="SUPFAM" id="SSF52129">
    <property type="entry name" value="Caspase-like"/>
    <property type="match status" value="1"/>
</dbReference>
<keyword evidence="3" id="KW-1185">Reference proteome</keyword>
<dbReference type="InterPro" id="IPR011600">
    <property type="entry name" value="Pept_C14_caspase"/>
</dbReference>
<dbReference type="InterPro" id="IPR029030">
    <property type="entry name" value="Caspase-like_dom_sf"/>
</dbReference>
<proteinExistence type="predicted"/>
<evidence type="ECO:0000313" key="3">
    <source>
        <dbReference type="Proteomes" id="UP001162156"/>
    </source>
</evidence>
<dbReference type="GO" id="GO:0004197">
    <property type="term" value="F:cysteine-type endopeptidase activity"/>
    <property type="evidence" value="ECO:0007669"/>
    <property type="project" value="InterPro"/>
</dbReference>
<feature type="domain" description="Peptidase C14 caspase" evidence="1">
    <location>
        <begin position="9"/>
        <end position="127"/>
    </location>
</feature>
<dbReference type="Proteomes" id="UP001162156">
    <property type="component" value="Unassembled WGS sequence"/>
</dbReference>
<dbReference type="AlphaFoldDB" id="A0AAV8WX68"/>
<protein>
    <recommendedName>
        <fullName evidence="1">Peptidase C14 caspase domain-containing protein</fullName>
    </recommendedName>
</protein>